<reference evidence="3" key="1">
    <citation type="submission" date="2023-05" db="EMBL/GenBank/DDBJ databases">
        <authorList>
            <person name="Huff M."/>
        </authorList>
    </citation>
    <scope>NUCLEOTIDE SEQUENCE</scope>
</reference>
<feature type="compositionally biased region" description="Basic and acidic residues" evidence="1">
    <location>
        <begin position="66"/>
        <end position="81"/>
    </location>
</feature>
<dbReference type="Proteomes" id="UP000834106">
    <property type="component" value="Chromosome 10"/>
</dbReference>
<organism evidence="3 4">
    <name type="scientific">Fraxinus pennsylvanica</name>
    <dbReference type="NCBI Taxonomy" id="56036"/>
    <lineage>
        <taxon>Eukaryota</taxon>
        <taxon>Viridiplantae</taxon>
        <taxon>Streptophyta</taxon>
        <taxon>Embryophyta</taxon>
        <taxon>Tracheophyta</taxon>
        <taxon>Spermatophyta</taxon>
        <taxon>Magnoliopsida</taxon>
        <taxon>eudicotyledons</taxon>
        <taxon>Gunneridae</taxon>
        <taxon>Pentapetalae</taxon>
        <taxon>asterids</taxon>
        <taxon>lamiids</taxon>
        <taxon>Lamiales</taxon>
        <taxon>Oleaceae</taxon>
        <taxon>Oleeae</taxon>
        <taxon>Fraxinus</taxon>
    </lineage>
</organism>
<protein>
    <submittedName>
        <fullName evidence="3">Uncharacterized protein</fullName>
    </submittedName>
</protein>
<keyword evidence="2" id="KW-0732">Signal</keyword>
<name>A0AAD1ZHA7_9LAMI</name>
<dbReference type="PANTHER" id="PTHR34961:SF1">
    <property type="entry name" value="ROOT MERISTEM GROWTH FACTOR 10"/>
    <property type="match status" value="1"/>
</dbReference>
<evidence type="ECO:0000256" key="2">
    <source>
        <dbReference type="SAM" id="SignalP"/>
    </source>
</evidence>
<sequence>MSIVSSLVLVLLCFSFHGCYARSFGVMNEEPTKRFLFSTKNDEKFNFNPTRVSVGSDTKSSSTTPIDEKALKEKKVDEHNFKTSTKKRVIVPGDTETDQSASWRMPHKKSGQKDPGFNLDYLPPKTHPPVHN</sequence>
<keyword evidence="4" id="KW-1185">Reference proteome</keyword>
<proteinExistence type="predicted"/>
<evidence type="ECO:0000256" key="1">
    <source>
        <dbReference type="SAM" id="MobiDB-lite"/>
    </source>
</evidence>
<feature type="region of interest" description="Disordered" evidence="1">
    <location>
        <begin position="52"/>
        <end position="132"/>
    </location>
</feature>
<gene>
    <name evidence="3" type="ORF">FPE_LOCUS16921</name>
</gene>
<evidence type="ECO:0000313" key="4">
    <source>
        <dbReference type="Proteomes" id="UP000834106"/>
    </source>
</evidence>
<feature type="compositionally biased region" description="Polar residues" evidence="1">
    <location>
        <begin position="52"/>
        <end position="65"/>
    </location>
</feature>
<accession>A0AAD1ZHA7</accession>
<evidence type="ECO:0000313" key="3">
    <source>
        <dbReference type="EMBL" id="CAI9769369.1"/>
    </source>
</evidence>
<feature type="chain" id="PRO_5042111113" evidence="2">
    <location>
        <begin position="22"/>
        <end position="132"/>
    </location>
</feature>
<dbReference type="EMBL" id="OU503045">
    <property type="protein sequence ID" value="CAI9769369.1"/>
    <property type="molecule type" value="Genomic_DNA"/>
</dbReference>
<feature type="signal peptide" evidence="2">
    <location>
        <begin position="1"/>
        <end position="21"/>
    </location>
</feature>
<dbReference type="AlphaFoldDB" id="A0AAD1ZHA7"/>
<dbReference type="PANTHER" id="PTHR34961">
    <property type="entry name" value="TRANSMEMBRANE PROTEIN"/>
    <property type="match status" value="1"/>
</dbReference>
<dbReference type="InterPro" id="IPR053313">
    <property type="entry name" value="RGF"/>
</dbReference>